<evidence type="ECO:0000256" key="9">
    <source>
        <dbReference type="RuleBase" id="RU004013"/>
    </source>
</evidence>
<feature type="region of interest" description="Disordered" evidence="10">
    <location>
        <begin position="1"/>
        <end position="67"/>
    </location>
</feature>
<dbReference type="PROSITE" id="PS51374">
    <property type="entry name" value="NDPK_LIKE"/>
    <property type="match status" value="1"/>
</dbReference>
<comment type="similarity">
    <text evidence="2 7 8">Belongs to the NDK family.</text>
</comment>
<evidence type="ECO:0000256" key="3">
    <source>
        <dbReference type="ARBA" id="ARBA00022679"/>
    </source>
</evidence>
<comment type="cofactor">
    <cofactor evidence="1">
        <name>Mg(2+)</name>
        <dbReference type="ChEBI" id="CHEBI:18420"/>
    </cofactor>
</comment>
<gene>
    <name evidence="12" type="ORF">ASIM_LOCUS17030</name>
</gene>
<dbReference type="InterPro" id="IPR001564">
    <property type="entry name" value="Nucleoside_diP_kinase"/>
</dbReference>
<feature type="binding site" evidence="7">
    <location>
        <position position="98"/>
    </location>
    <ligand>
        <name>ATP</name>
        <dbReference type="ChEBI" id="CHEBI:30616"/>
    </ligand>
</feature>
<evidence type="ECO:0000313" key="14">
    <source>
        <dbReference type="WBParaSite" id="ASIM_0001762601-mRNA-1"/>
    </source>
</evidence>
<dbReference type="PRINTS" id="PR01243">
    <property type="entry name" value="NUCDPKINASE"/>
</dbReference>
<dbReference type="Pfam" id="PF00334">
    <property type="entry name" value="NDK"/>
    <property type="match status" value="1"/>
</dbReference>
<dbReference type="GO" id="GO:0004550">
    <property type="term" value="F:nucleoside diphosphate kinase activity"/>
    <property type="evidence" value="ECO:0007669"/>
    <property type="project" value="UniProtKB-EC"/>
</dbReference>
<keyword evidence="5 9" id="KW-0418">Kinase</keyword>
<organism evidence="14">
    <name type="scientific">Anisakis simplex</name>
    <name type="common">Herring worm</name>
    <dbReference type="NCBI Taxonomy" id="6269"/>
    <lineage>
        <taxon>Eukaryota</taxon>
        <taxon>Metazoa</taxon>
        <taxon>Ecdysozoa</taxon>
        <taxon>Nematoda</taxon>
        <taxon>Chromadorea</taxon>
        <taxon>Rhabditida</taxon>
        <taxon>Spirurina</taxon>
        <taxon>Ascaridomorpha</taxon>
        <taxon>Ascaridoidea</taxon>
        <taxon>Anisakidae</taxon>
        <taxon>Anisakis</taxon>
        <taxon>Anisakis simplex complex</taxon>
    </lineage>
</organism>
<comment type="catalytic activity">
    <reaction evidence="9">
        <text>a 2'-deoxyribonucleoside 5'-diphosphate + ATP = a 2'-deoxyribonucleoside 5'-triphosphate + ADP</text>
        <dbReference type="Rhea" id="RHEA:44640"/>
        <dbReference type="ChEBI" id="CHEBI:30616"/>
        <dbReference type="ChEBI" id="CHEBI:61560"/>
        <dbReference type="ChEBI" id="CHEBI:73316"/>
        <dbReference type="ChEBI" id="CHEBI:456216"/>
        <dbReference type="EC" id="2.7.4.6"/>
    </reaction>
</comment>
<dbReference type="EC" id="2.7.4.6" evidence="9"/>
<accession>A0A0M3K9I2</accession>
<dbReference type="GO" id="GO:0005524">
    <property type="term" value="F:ATP binding"/>
    <property type="evidence" value="ECO:0007669"/>
    <property type="project" value="UniProtKB-KW"/>
</dbReference>
<dbReference type="PROSITE" id="PS00469">
    <property type="entry name" value="NDPK"/>
    <property type="match status" value="1"/>
</dbReference>
<dbReference type="EMBL" id="UYRR01033667">
    <property type="protein sequence ID" value="VDK59307.1"/>
    <property type="molecule type" value="Genomic_DNA"/>
</dbReference>
<feature type="binding site" evidence="7">
    <location>
        <position position="174"/>
    </location>
    <ligand>
        <name>ATP</name>
        <dbReference type="ChEBI" id="CHEBI:30616"/>
    </ligand>
</feature>
<feature type="binding site" evidence="7">
    <location>
        <position position="201"/>
    </location>
    <ligand>
        <name>ATP</name>
        <dbReference type="ChEBI" id="CHEBI:30616"/>
    </ligand>
</feature>
<name>A0A0M3K9I2_ANISI</name>
<evidence type="ECO:0000313" key="13">
    <source>
        <dbReference type="Proteomes" id="UP000267096"/>
    </source>
</evidence>
<keyword evidence="4 9" id="KW-0547">Nucleotide-binding</keyword>
<evidence type="ECO:0000259" key="11">
    <source>
        <dbReference type="SMART" id="SM00562"/>
    </source>
</evidence>
<dbReference type="GO" id="GO:0006228">
    <property type="term" value="P:UTP biosynthetic process"/>
    <property type="evidence" value="ECO:0007669"/>
    <property type="project" value="InterPro"/>
</dbReference>
<dbReference type="AlphaFoldDB" id="A0A0M3K9I2"/>
<feature type="domain" description="Nucleoside diphosphate kinase-like" evidence="11">
    <location>
        <begin position="90"/>
        <end position="227"/>
    </location>
</feature>
<feature type="binding site" evidence="7">
    <location>
        <position position="191"/>
    </location>
    <ligand>
        <name>ATP</name>
        <dbReference type="ChEBI" id="CHEBI:30616"/>
    </ligand>
</feature>
<evidence type="ECO:0000256" key="5">
    <source>
        <dbReference type="ARBA" id="ARBA00022777"/>
    </source>
</evidence>
<dbReference type="Proteomes" id="UP000267096">
    <property type="component" value="Unassembled WGS sequence"/>
</dbReference>
<evidence type="ECO:0000313" key="12">
    <source>
        <dbReference type="EMBL" id="VDK59307.1"/>
    </source>
</evidence>
<dbReference type="WBParaSite" id="ASIM_0001762601-mRNA-1">
    <property type="protein sequence ID" value="ASIM_0001762601-mRNA-1"/>
    <property type="gene ID" value="ASIM_0001762601"/>
</dbReference>
<evidence type="ECO:0000256" key="4">
    <source>
        <dbReference type="ARBA" id="ARBA00022741"/>
    </source>
</evidence>
<dbReference type="HAMAP" id="MF_00451">
    <property type="entry name" value="NDP_kinase"/>
    <property type="match status" value="1"/>
</dbReference>
<feature type="compositionally biased region" description="Basic and acidic residues" evidence="10">
    <location>
        <begin position="17"/>
        <end position="32"/>
    </location>
</feature>
<dbReference type="GO" id="GO:0006183">
    <property type="term" value="P:GTP biosynthetic process"/>
    <property type="evidence" value="ECO:0007669"/>
    <property type="project" value="InterPro"/>
</dbReference>
<dbReference type="OrthoDB" id="2162449at2759"/>
<proteinExistence type="inferred from homology"/>
<dbReference type="SMART" id="SM00562">
    <property type="entry name" value="NDK"/>
    <property type="match status" value="1"/>
</dbReference>
<feature type="compositionally biased region" description="Low complexity" evidence="10">
    <location>
        <begin position="37"/>
        <end position="49"/>
    </location>
</feature>
<evidence type="ECO:0000256" key="8">
    <source>
        <dbReference type="RuleBase" id="RU004011"/>
    </source>
</evidence>
<dbReference type="GO" id="GO:0006241">
    <property type="term" value="P:CTP biosynthetic process"/>
    <property type="evidence" value="ECO:0007669"/>
    <property type="project" value="InterPro"/>
</dbReference>
<feature type="binding site" evidence="7">
    <location>
        <position position="180"/>
    </location>
    <ligand>
        <name>ATP</name>
        <dbReference type="ChEBI" id="CHEBI:30616"/>
    </ligand>
</feature>
<feature type="compositionally biased region" description="Basic and acidic residues" evidence="10">
    <location>
        <begin position="50"/>
        <end position="60"/>
    </location>
</feature>
<dbReference type="Gene3D" id="3.30.70.141">
    <property type="entry name" value="Nucleoside diphosphate kinase-like domain"/>
    <property type="match status" value="1"/>
</dbReference>
<dbReference type="InterPro" id="IPR036850">
    <property type="entry name" value="NDK-like_dom_sf"/>
</dbReference>
<evidence type="ECO:0000256" key="6">
    <source>
        <dbReference type="ARBA" id="ARBA00022840"/>
    </source>
</evidence>
<reference evidence="14" key="1">
    <citation type="submission" date="2017-02" db="UniProtKB">
        <authorList>
            <consortium name="WormBaseParasite"/>
        </authorList>
    </citation>
    <scope>IDENTIFICATION</scope>
</reference>
<dbReference type="CDD" id="cd04413">
    <property type="entry name" value="NDPk_I"/>
    <property type="match status" value="1"/>
</dbReference>
<evidence type="ECO:0000256" key="2">
    <source>
        <dbReference type="ARBA" id="ARBA00008142"/>
    </source>
</evidence>
<dbReference type="NCBIfam" id="NF001908">
    <property type="entry name" value="PRK00668.1"/>
    <property type="match status" value="1"/>
</dbReference>
<dbReference type="PANTHER" id="PTHR11349">
    <property type="entry name" value="NUCLEOSIDE DIPHOSPHATE KINASE"/>
    <property type="match status" value="1"/>
</dbReference>
<dbReference type="InterPro" id="IPR023005">
    <property type="entry name" value="Nucleoside_diP_kinase_AS"/>
</dbReference>
<keyword evidence="6 9" id="KW-0067">ATP-binding</keyword>
<evidence type="ECO:0000256" key="10">
    <source>
        <dbReference type="SAM" id="MobiDB-lite"/>
    </source>
</evidence>
<protein>
    <recommendedName>
        <fullName evidence="9">Nucleoside diphosphate kinase</fullName>
        <ecNumber evidence="9">2.7.4.6</ecNumber>
    </recommendedName>
</protein>
<dbReference type="FunFam" id="3.30.70.141:FF:000002">
    <property type="entry name" value="Nucleoside diphosphate kinase"/>
    <property type="match status" value="1"/>
</dbReference>
<feature type="binding site" evidence="7">
    <location>
        <position position="146"/>
    </location>
    <ligand>
        <name>ATP</name>
        <dbReference type="ChEBI" id="CHEBI:30616"/>
    </ligand>
</feature>
<feature type="active site" description="Pros-phosphohistidine intermediate" evidence="7">
    <location>
        <position position="204"/>
    </location>
</feature>
<dbReference type="SUPFAM" id="SSF54919">
    <property type="entry name" value="Nucleoside diphosphate kinase, NDK"/>
    <property type="match status" value="1"/>
</dbReference>
<evidence type="ECO:0000256" key="1">
    <source>
        <dbReference type="ARBA" id="ARBA00001946"/>
    </source>
</evidence>
<evidence type="ECO:0000256" key="7">
    <source>
        <dbReference type="PROSITE-ProRule" id="PRU00706"/>
    </source>
</evidence>
<reference evidence="12 13" key="2">
    <citation type="submission" date="2018-11" db="EMBL/GenBank/DDBJ databases">
        <authorList>
            <consortium name="Pathogen Informatics"/>
        </authorList>
    </citation>
    <scope>NUCLEOTIDE SEQUENCE [LARGE SCALE GENOMIC DNA]</scope>
</reference>
<sequence length="238" mass="26656">MFAAVRNNPQPESGEGVDLRPDRAWAQVRDDEPQPMSGVSLSTVSSSSEESARNCEDKAETCTNANNHQQRKYSADILSDKTSASTMSKNERTFIAIKPDAVQRGIIGKVISRFEERGYKLVAMKMVHATKPHLEIHYQELKDKPFFKTLIEYMSSGPVVAMVWEGLDVVKQGRLMLGATNPLASNPGTIRGDYSIQTGRNIVHGSDSLESANREIAHWFKKEELVEWTPANVNWVYE</sequence>
<keyword evidence="13" id="KW-1185">Reference proteome</keyword>
<dbReference type="InterPro" id="IPR034907">
    <property type="entry name" value="NDK-like_dom"/>
</dbReference>
<keyword evidence="3 9" id="KW-0808">Transferase</keyword>